<dbReference type="GO" id="GO:0006397">
    <property type="term" value="P:mRNA processing"/>
    <property type="evidence" value="ECO:0007669"/>
    <property type="project" value="InterPro"/>
</dbReference>
<feature type="region of interest" description="Disordered" evidence="1">
    <location>
        <begin position="553"/>
        <end position="589"/>
    </location>
</feature>
<feature type="compositionally biased region" description="Low complexity" evidence="1">
    <location>
        <begin position="713"/>
        <end position="730"/>
    </location>
</feature>
<name>A0A0D6ZZH2_9AGAR</name>
<proteinExistence type="predicted"/>
<accession>A0A0D6ZZH2</accession>
<dbReference type="GO" id="GO:0005634">
    <property type="term" value="C:nucleus"/>
    <property type="evidence" value="ECO:0007669"/>
    <property type="project" value="TreeGrafter"/>
</dbReference>
<dbReference type="InterPro" id="IPR011666">
    <property type="entry name" value="DUF1604"/>
</dbReference>
<dbReference type="AlphaFoldDB" id="A0A0D6ZZH2"/>
<dbReference type="Proteomes" id="UP000054144">
    <property type="component" value="Unassembled WGS sequence"/>
</dbReference>
<evidence type="ECO:0000313" key="4">
    <source>
        <dbReference type="Proteomes" id="UP000054144"/>
    </source>
</evidence>
<feature type="compositionally biased region" description="Basic and acidic residues" evidence="1">
    <location>
        <begin position="749"/>
        <end position="764"/>
    </location>
</feature>
<dbReference type="GO" id="GO:0003723">
    <property type="term" value="F:RNA binding"/>
    <property type="evidence" value="ECO:0007669"/>
    <property type="project" value="TreeGrafter"/>
</dbReference>
<feature type="region of interest" description="Disordered" evidence="1">
    <location>
        <begin position="623"/>
        <end position="859"/>
    </location>
</feature>
<dbReference type="EMBL" id="KN882150">
    <property type="protein sequence ID" value="KIY42943.1"/>
    <property type="molecule type" value="Genomic_DNA"/>
</dbReference>
<protein>
    <submittedName>
        <fullName evidence="3">DUF1604-domain-containing protein</fullName>
    </submittedName>
</protein>
<reference evidence="3 4" key="1">
    <citation type="journal article" date="2015" name="Fungal Genet. Biol.">
        <title>Evolution of novel wood decay mechanisms in Agaricales revealed by the genome sequences of Fistulina hepatica and Cylindrobasidium torrendii.</title>
        <authorList>
            <person name="Floudas D."/>
            <person name="Held B.W."/>
            <person name="Riley R."/>
            <person name="Nagy L.G."/>
            <person name="Koehler G."/>
            <person name="Ransdell A.S."/>
            <person name="Younus H."/>
            <person name="Chow J."/>
            <person name="Chiniquy J."/>
            <person name="Lipzen A."/>
            <person name="Tritt A."/>
            <person name="Sun H."/>
            <person name="Haridas S."/>
            <person name="LaButti K."/>
            <person name="Ohm R.A."/>
            <person name="Kues U."/>
            <person name="Blanchette R.A."/>
            <person name="Grigoriev I.V."/>
            <person name="Minto R.E."/>
            <person name="Hibbett D.S."/>
        </authorList>
    </citation>
    <scope>NUCLEOTIDE SEQUENCE [LARGE SCALE GENOMIC DNA]</scope>
    <source>
        <strain evidence="3 4">ATCC 64428</strain>
    </source>
</reference>
<dbReference type="Pfam" id="PF07713">
    <property type="entry name" value="DUF1604"/>
    <property type="match status" value="1"/>
</dbReference>
<gene>
    <name evidence="3" type="ORF">FISHEDRAFT_54448</name>
</gene>
<dbReference type="Pfam" id="PF26093">
    <property type="entry name" value="HTH_TGH"/>
    <property type="match status" value="1"/>
</dbReference>
<dbReference type="PROSITE" id="PS50174">
    <property type="entry name" value="G_PATCH"/>
    <property type="match status" value="1"/>
</dbReference>
<evidence type="ECO:0000259" key="2">
    <source>
        <dbReference type="PROSITE" id="PS50174"/>
    </source>
</evidence>
<keyword evidence="4" id="KW-1185">Reference proteome</keyword>
<feature type="compositionally biased region" description="Acidic residues" evidence="1">
    <location>
        <begin position="701"/>
        <end position="712"/>
    </location>
</feature>
<dbReference type="InterPro" id="IPR000467">
    <property type="entry name" value="G_patch_dom"/>
</dbReference>
<sequence length="869" mass="95035">MTSRLKRKLNDIGVDVHSRHATENFCLVGTPLPPLEKTKDIGEFVPLWKQEVRDEKGRRRLHGAFTGGFSAGYFNTVGTKEGWTPSTFVSSRNDRSKAKVSRPEDFMDEEDLQELRDSQNLVDTTEEMDFTGGSQTRQEQLESDALEASILPAPKDSPGALLLKKMGWKLGQGIGPRVTLRQRRIQDIQAGVAVSLDDLPDDEEAAKHLYPPRDIPVLRVPRKDNCHGIGYQPGMGLSGSLGAKAESRGSGPKIAAGFGLGALNDADEDDLDVYDPGPATMSRNRMVYDMIDHEEEENPTISRTHTSTARKAKPSTSQTFRDGRPVLPGFVLADAPVVQDKVFPMPDVPPDWRPDPRRVWGTADKENVDTLQLPSHVQSHAAWSAGMSADEVKFCLLGTLTATSFFLCQRGALLGETPLPRPPRSVFEYMSQKDRERIRNIAVGGVVGPLPAPAPEIHIPHIEPRIAEAALKGFQPFTSDWVKQARYTAYLQSQASPEAGTFDLKPRDGQAIDAFNKELEDYAKAAALYKPMSGAMAGRFTSGAVIEHGPKVQEGLHTPSFTSAEPTEAEPGDEEPAKEEEQLSPKEGAARAGMFGPLTREIMPWQPAKLLCKRFGVKEPDLEPTDSMFSAPASTAKPSPSLDVDSSSTAKPSTSGAEESDKTNGPRDLNNVGLGEDDTQGADTLSYVRPPMDVFKAIFASDDESDSEDEDPVSTSTSVAIPASAAPAEPEVIDTSTFKPTFVPRKKKEKEQHAAEKAGKEKEKKQKRHRERKVAISFGMDDEDGGGMSISPEKPVKKKKRREKKREGGDHDDDDTMWVEKPPPEIVKKLPPSSVPATAQDDEEAKAAAPDHTNALGHHRARMRAVDFL</sequence>
<dbReference type="PANTHER" id="PTHR13384">
    <property type="entry name" value="G PATCH DOMAIN-CONTAINING PROTEIN 1"/>
    <property type="match status" value="1"/>
</dbReference>
<organism evidence="3 4">
    <name type="scientific">Fistulina hepatica ATCC 64428</name>
    <dbReference type="NCBI Taxonomy" id="1128425"/>
    <lineage>
        <taxon>Eukaryota</taxon>
        <taxon>Fungi</taxon>
        <taxon>Dikarya</taxon>
        <taxon>Basidiomycota</taxon>
        <taxon>Agaricomycotina</taxon>
        <taxon>Agaricomycetes</taxon>
        <taxon>Agaricomycetidae</taxon>
        <taxon>Agaricales</taxon>
        <taxon>Fistulinaceae</taxon>
        <taxon>Fistulina</taxon>
    </lineage>
</organism>
<feature type="domain" description="G-patch" evidence="2">
    <location>
        <begin position="155"/>
        <end position="175"/>
    </location>
</feature>
<dbReference type="OrthoDB" id="20507at2759"/>
<feature type="compositionally biased region" description="Polar residues" evidence="1">
    <location>
        <begin position="644"/>
        <end position="657"/>
    </location>
</feature>
<dbReference type="PANTHER" id="PTHR13384:SF19">
    <property type="entry name" value="G PATCH DOMAIN-CONTAINING PROTEIN 1"/>
    <property type="match status" value="1"/>
</dbReference>
<evidence type="ECO:0000313" key="3">
    <source>
        <dbReference type="EMBL" id="KIY42943.1"/>
    </source>
</evidence>
<feature type="compositionally biased region" description="Acidic residues" evidence="1">
    <location>
        <begin position="567"/>
        <end position="578"/>
    </location>
</feature>
<feature type="compositionally biased region" description="Low complexity" evidence="1">
    <location>
        <begin position="630"/>
        <end position="641"/>
    </location>
</feature>
<feature type="region of interest" description="Disordered" evidence="1">
    <location>
        <begin position="297"/>
        <end position="324"/>
    </location>
</feature>
<evidence type="ECO:0000256" key="1">
    <source>
        <dbReference type="SAM" id="MobiDB-lite"/>
    </source>
</evidence>